<sequence>MAGTTTVSGAAGPYTYYRTITIDHTKIGGVADLSSFPVLISGTYSYLATTGNGGDVTSSSGYDIVFATDSTGGTPLSHEIEKYDASTGQVVMWVKVPTLSYSADTVIYMFYGNSDITTSQEDVTGVWSSSYASVFHFAEDPSGSAPQMLNSATATNQGTVSGTWASGDLVASNGNLGNGLDFDKSESDRVDATDNHNGNVINVSGWVKGDQLNSNWETLASRPQSGYSNTDWLFYMRASDGLTAYAPTWYMNTSTYKTSGTTVLSTATWYYVSLTYDGSNMIFYRNGSSERTTACSSCVIPDSNLAFNIGGNQVWGEYFDGIIDELHVANSSRTAGWVLTEYNNQYSPSTFYTIGTAQASDPEVTVSTTGSQKSTLYTNTTGDYLGGAFSLTSSYPGDSITGITINEVGTIDAQSNLDNIKLHYELDTSAPYDCASETYVGTEAQFGSTDTDGFSGANGSSAFTDSVALGSSQALCVYVVFDVGTGASAGDTIEVQITAPDTDVTVSTGSVITTSAVAISGTTTVAAPNFTNGYNYRRAITIDHTKVSTSNHTNFPMLFAGTYSYLAGTGSGGKVEDMNGYDIIFTSDIDGNTQLDHEIDRYVSSTGETAMWIRIPTLSYTVDTVIYMFYGNPTVSSSQETVTGVWDTNYKMVQHLEEGTTGNTDFKDSTSNNNDSSAVTIDGAGSSATATGKIGRAVQLDGLDDKITVSDATSLDLTSAVTLSAWVNGKNAGVTPLFSDGFESNDFSAWDSTTQTGSSTISTGAGYKYSGTYGMLYSGTCASDCQDNAYVRDNFTFPTNNKVYLTTRVYFDTQSNWGYGTPESKAIMTIDGASTNMAWLIVGKATANHPFLRLAYKAKNGTNTFSGSEVVLDLDTWYDITIMIDKSGSNPIVQWWLDGSSQSSSTDTSSGSSGLAATPTNAKTGLVQRVNWEPIGTDMWFDDITVADGIGSSGNTELLHKGTDAYALQIDGSTPSQYINSSARATTTYTEDTWQYIVGTYDSSNVNIYVNGTAGSGSAYSTAIGTNATNLTLGNLFDGIVDEMRVSSSARSAGWIITEYNNQNSPATFYSEGSESTGDPKAIVSSNGTQTSRVDVSETSAYLGGSFVITQSNQSPTITGITITENGTIDAQNDLDNIKLYYENDTSAPYDCAGETYAGTETQFGTTDTDGFSAANGTSAFTGSVGISSTSAMCVYVVLDIGSGASGGETIEIEISSPDSDVTLSSGSVITTSAIAISGTTEVNGDPVVSSVSLNAGSSIDLTENDTTLIQLTATVTDVNGYGDIASVTGRAYRSGVAGGEGCTLDDNNCYEESSSSLTSCAGNSCTATLSFYIQFHADPTDSGTYSAEYWLGWLEATDTTTLTGSGYSPSSLTDVNSLIAMSTTSSINYGSLSPGTDSGASNQTVVITNTGNVAIDMDASGSALCTDYPTCSGSQIAVSYQEYSLSPFTYGAGTALSGTPTAVQISLAKPTVAPSVSTINTYWGIGIPSPLASGSYSGANTLTATTDN</sequence>
<comment type="caution">
    <text evidence="5">The sequence shown here is derived from an EMBL/GenBank/DDBJ whole genome shotgun (WGS) entry which is preliminary data.</text>
</comment>
<dbReference type="InterPro" id="IPR018765">
    <property type="entry name" value="DUF2341"/>
</dbReference>
<evidence type="ECO:0000256" key="3">
    <source>
        <dbReference type="SAM" id="MobiDB-lite"/>
    </source>
</evidence>
<name>A0A955L0N5_9BACT</name>
<feature type="region of interest" description="Disordered" evidence="3">
    <location>
        <begin position="1069"/>
        <end position="1090"/>
    </location>
</feature>
<dbReference type="Gene3D" id="2.60.120.200">
    <property type="match status" value="3"/>
</dbReference>
<reference evidence="5" key="1">
    <citation type="submission" date="2020-04" db="EMBL/GenBank/DDBJ databases">
        <authorList>
            <person name="Zhang T."/>
        </authorList>
    </citation>
    <scope>NUCLEOTIDE SEQUENCE</scope>
    <source>
        <strain evidence="5">HKST-UBA12</strain>
    </source>
</reference>
<reference evidence="5" key="2">
    <citation type="journal article" date="2021" name="Microbiome">
        <title>Successional dynamics and alternative stable states in a saline activated sludge microbial community over 9 years.</title>
        <authorList>
            <person name="Wang Y."/>
            <person name="Ye J."/>
            <person name="Ju F."/>
            <person name="Liu L."/>
            <person name="Boyd J.A."/>
            <person name="Deng Y."/>
            <person name="Parks D.H."/>
            <person name="Jiang X."/>
            <person name="Yin X."/>
            <person name="Woodcroft B.J."/>
            <person name="Tyson G.W."/>
            <person name="Hugenholtz P."/>
            <person name="Polz M.F."/>
            <person name="Zhang T."/>
        </authorList>
    </citation>
    <scope>NUCLEOTIDE SEQUENCE</scope>
    <source>
        <strain evidence="5">HKST-UBA12</strain>
    </source>
</reference>
<dbReference type="SUPFAM" id="SSF49899">
    <property type="entry name" value="Concanavalin A-like lectins/glucanases"/>
    <property type="match status" value="3"/>
</dbReference>
<organism evidence="5 6">
    <name type="scientific">Candidatus Dojkabacteria bacterium</name>
    <dbReference type="NCBI Taxonomy" id="2099670"/>
    <lineage>
        <taxon>Bacteria</taxon>
        <taxon>Candidatus Dojkabacteria</taxon>
    </lineage>
</organism>
<accession>A0A955L0N5</accession>
<evidence type="ECO:0000256" key="1">
    <source>
        <dbReference type="ARBA" id="ARBA00022729"/>
    </source>
</evidence>
<dbReference type="EMBL" id="JAGQLI010000159">
    <property type="protein sequence ID" value="MCA9379370.1"/>
    <property type="molecule type" value="Genomic_DNA"/>
</dbReference>
<dbReference type="InterPro" id="IPR006558">
    <property type="entry name" value="LamG-like"/>
</dbReference>
<dbReference type="SMART" id="SM00560">
    <property type="entry name" value="LamGL"/>
    <property type="match status" value="1"/>
</dbReference>
<evidence type="ECO:0000313" key="6">
    <source>
        <dbReference type="Proteomes" id="UP000760819"/>
    </source>
</evidence>
<keyword evidence="1" id="KW-0732">Signal</keyword>
<evidence type="ECO:0000259" key="4">
    <source>
        <dbReference type="SMART" id="SM00560"/>
    </source>
</evidence>
<dbReference type="Proteomes" id="UP000760819">
    <property type="component" value="Unassembled WGS sequence"/>
</dbReference>
<dbReference type="Pfam" id="PF13385">
    <property type="entry name" value="Laminin_G_3"/>
    <property type="match status" value="2"/>
</dbReference>
<proteinExistence type="predicted"/>
<protein>
    <submittedName>
        <fullName evidence="5">DUF2341 domain-containing protein</fullName>
    </submittedName>
</protein>
<keyword evidence="2" id="KW-1015">Disulfide bond</keyword>
<feature type="domain" description="LamG-like jellyroll fold" evidence="4">
    <location>
        <begin position="942"/>
        <end position="1054"/>
    </location>
</feature>
<evidence type="ECO:0000256" key="2">
    <source>
        <dbReference type="ARBA" id="ARBA00023157"/>
    </source>
</evidence>
<dbReference type="InterPro" id="IPR013320">
    <property type="entry name" value="ConA-like_dom_sf"/>
</dbReference>
<evidence type="ECO:0000313" key="5">
    <source>
        <dbReference type="EMBL" id="MCA9379370.1"/>
    </source>
</evidence>
<dbReference type="Pfam" id="PF10102">
    <property type="entry name" value="DUF2341"/>
    <property type="match status" value="2"/>
</dbReference>
<gene>
    <name evidence="5" type="ORF">KC640_02990</name>
</gene>